<name>A0ABU2L169_9ACTN</name>
<evidence type="ECO:0000256" key="4">
    <source>
        <dbReference type="ARBA" id="ARBA00022989"/>
    </source>
</evidence>
<feature type="transmembrane region" description="Helical" evidence="7">
    <location>
        <begin position="82"/>
        <end position="100"/>
    </location>
</feature>
<feature type="region of interest" description="Disordered" evidence="6">
    <location>
        <begin position="1"/>
        <end position="34"/>
    </location>
</feature>
<evidence type="ECO:0000313" key="9">
    <source>
        <dbReference type="EMBL" id="MDT0305003.1"/>
    </source>
</evidence>
<dbReference type="InterPro" id="IPR020846">
    <property type="entry name" value="MFS_dom"/>
</dbReference>
<protein>
    <submittedName>
        <fullName evidence="9">MFS transporter</fullName>
    </submittedName>
</protein>
<dbReference type="Gene3D" id="1.20.1250.20">
    <property type="entry name" value="MFS general substrate transporter like domains"/>
    <property type="match status" value="1"/>
</dbReference>
<dbReference type="SUPFAM" id="SSF103473">
    <property type="entry name" value="MFS general substrate transporter"/>
    <property type="match status" value="1"/>
</dbReference>
<feature type="transmembrane region" description="Helical" evidence="7">
    <location>
        <begin position="192"/>
        <end position="212"/>
    </location>
</feature>
<feature type="transmembrane region" description="Helical" evidence="7">
    <location>
        <begin position="373"/>
        <end position="394"/>
    </location>
</feature>
<accession>A0ABU2L169</accession>
<feature type="transmembrane region" description="Helical" evidence="7">
    <location>
        <begin position="406"/>
        <end position="427"/>
    </location>
</feature>
<evidence type="ECO:0000256" key="3">
    <source>
        <dbReference type="ARBA" id="ARBA00022692"/>
    </source>
</evidence>
<feature type="transmembrane region" description="Helical" evidence="7">
    <location>
        <begin position="348"/>
        <end position="367"/>
    </location>
</feature>
<feature type="transmembrane region" description="Helical" evidence="7">
    <location>
        <begin position="112"/>
        <end position="136"/>
    </location>
</feature>
<dbReference type="InterPro" id="IPR036259">
    <property type="entry name" value="MFS_trans_sf"/>
</dbReference>
<keyword evidence="2" id="KW-0813">Transport</keyword>
<comment type="subcellular location">
    <subcellularLocation>
        <location evidence="1">Cell membrane</location>
        <topology evidence="1">Multi-pass membrane protein</topology>
    </subcellularLocation>
</comment>
<dbReference type="Proteomes" id="UP001183226">
    <property type="component" value="Unassembled WGS sequence"/>
</dbReference>
<feature type="region of interest" description="Disordered" evidence="6">
    <location>
        <begin position="234"/>
        <end position="256"/>
    </location>
</feature>
<dbReference type="Pfam" id="PF07690">
    <property type="entry name" value="MFS_1"/>
    <property type="match status" value="2"/>
</dbReference>
<feature type="transmembrane region" description="Helical" evidence="7">
    <location>
        <begin position="439"/>
        <end position="458"/>
    </location>
</feature>
<dbReference type="RefSeq" id="WP_311547518.1">
    <property type="nucleotide sequence ID" value="NZ_JAVREK010000034.1"/>
</dbReference>
<dbReference type="InterPro" id="IPR011701">
    <property type="entry name" value="MFS"/>
</dbReference>
<evidence type="ECO:0000259" key="8">
    <source>
        <dbReference type="PROSITE" id="PS50850"/>
    </source>
</evidence>
<evidence type="ECO:0000313" key="10">
    <source>
        <dbReference type="Proteomes" id="UP001183226"/>
    </source>
</evidence>
<reference evidence="10" key="1">
    <citation type="submission" date="2023-07" db="EMBL/GenBank/DDBJ databases">
        <title>30 novel species of actinomycetes from the DSMZ collection.</title>
        <authorList>
            <person name="Nouioui I."/>
        </authorList>
    </citation>
    <scope>NUCLEOTIDE SEQUENCE [LARGE SCALE GENOMIC DNA]</scope>
    <source>
        <strain evidence="10">DSM 45055</strain>
    </source>
</reference>
<evidence type="ECO:0000256" key="5">
    <source>
        <dbReference type="ARBA" id="ARBA00023136"/>
    </source>
</evidence>
<organism evidence="9 10">
    <name type="scientific">Streptomonospora wellingtoniae</name>
    <dbReference type="NCBI Taxonomy" id="3075544"/>
    <lineage>
        <taxon>Bacteria</taxon>
        <taxon>Bacillati</taxon>
        <taxon>Actinomycetota</taxon>
        <taxon>Actinomycetes</taxon>
        <taxon>Streptosporangiales</taxon>
        <taxon>Nocardiopsidaceae</taxon>
        <taxon>Streptomonospora</taxon>
    </lineage>
</organism>
<dbReference type="PANTHER" id="PTHR23505:SF79">
    <property type="entry name" value="PROTEIN SPINSTER"/>
    <property type="match status" value="1"/>
</dbReference>
<keyword evidence="3 7" id="KW-0812">Transmembrane</keyword>
<gene>
    <name evidence="9" type="ORF">RM446_23015</name>
</gene>
<evidence type="ECO:0000256" key="6">
    <source>
        <dbReference type="SAM" id="MobiDB-lite"/>
    </source>
</evidence>
<keyword evidence="10" id="KW-1185">Reference proteome</keyword>
<evidence type="ECO:0000256" key="1">
    <source>
        <dbReference type="ARBA" id="ARBA00004651"/>
    </source>
</evidence>
<dbReference type="EMBL" id="JAVREK010000034">
    <property type="protein sequence ID" value="MDT0305003.1"/>
    <property type="molecule type" value="Genomic_DNA"/>
</dbReference>
<keyword evidence="4 7" id="KW-1133">Transmembrane helix</keyword>
<dbReference type="InterPro" id="IPR044770">
    <property type="entry name" value="MFS_spinster-like"/>
</dbReference>
<feature type="transmembrane region" description="Helical" evidence="7">
    <location>
        <begin position="318"/>
        <end position="336"/>
    </location>
</feature>
<proteinExistence type="predicted"/>
<evidence type="ECO:0000256" key="7">
    <source>
        <dbReference type="SAM" id="Phobius"/>
    </source>
</evidence>
<sequence length="475" mass="48325">MASSPRTRPSTRESKPSGTRRRLGEPRGGAVSATDAAPHGWAPLVVLFLVGLVDRVEAALLQGTLPLIQAEWGFSDTVGGSIPTAAALASALVAIPAGYLTDRYTRTRIIAVVVLCWALATVGSGLALGFAVFYAMRVLLAGAEQVDNPAANSLLADYYPPASRPKVYGWTRMTTYLGGIGTVFAGVLGELVGWRATFLIMAVPGIAVALVCRRLAEPARGRLDTVIARGGAREAPESTAAGGTADGECAGAAQAEPTATAPPFGRQLRQVAAVPTLVLLSVGLMLLTSGLLGTAYWMTTYITRAFDVGTAVAGPLSGGSSVVGVVAGTLAGAWLGRRAHEAVRGGRVTVAAAGTLLGAPTLAGALLTDSLALFAGLLLLSSFLGALAIPCVMASVADVVGAHSRGLGFAALNFLLTLGAAIGPLAVGVASDASGSLRTAFLILTVPKLLGGVCMLLSRWTFDGDAEKVLAEARR</sequence>
<feature type="transmembrane region" description="Helical" evidence="7">
    <location>
        <begin position="276"/>
        <end position="298"/>
    </location>
</feature>
<feature type="domain" description="Major facilitator superfamily (MFS) profile" evidence="8">
    <location>
        <begin position="43"/>
        <end position="463"/>
    </location>
</feature>
<keyword evidence="5 7" id="KW-0472">Membrane</keyword>
<dbReference type="PANTHER" id="PTHR23505">
    <property type="entry name" value="SPINSTER"/>
    <property type="match status" value="1"/>
</dbReference>
<comment type="caution">
    <text evidence="9">The sequence shown here is derived from an EMBL/GenBank/DDBJ whole genome shotgun (WGS) entry which is preliminary data.</text>
</comment>
<dbReference type="PROSITE" id="PS50850">
    <property type="entry name" value="MFS"/>
    <property type="match status" value="1"/>
</dbReference>
<evidence type="ECO:0000256" key="2">
    <source>
        <dbReference type="ARBA" id="ARBA00022448"/>
    </source>
</evidence>